<dbReference type="InterPro" id="IPR036259">
    <property type="entry name" value="MFS_trans_sf"/>
</dbReference>
<dbReference type="CTD" id="20231171"/>
<dbReference type="Proteomes" id="UP000030746">
    <property type="component" value="Unassembled WGS sequence"/>
</dbReference>
<keyword evidence="4" id="KW-0813">Transport</keyword>
<dbReference type="OMA" id="CCGWVVL"/>
<dbReference type="EMBL" id="KB201305">
    <property type="protein sequence ID" value="ESO97475.1"/>
    <property type="molecule type" value="Genomic_DNA"/>
</dbReference>
<evidence type="ECO:0000256" key="5">
    <source>
        <dbReference type="ARBA" id="ARBA00022475"/>
    </source>
</evidence>
<dbReference type="RefSeq" id="XP_009052059.1">
    <property type="nucleotide sequence ID" value="XM_009053811.1"/>
</dbReference>
<feature type="transmembrane region" description="Helical" evidence="12">
    <location>
        <begin position="214"/>
        <end position="232"/>
    </location>
</feature>
<keyword evidence="6 12" id="KW-0812">Transmembrane</keyword>
<gene>
    <name evidence="13" type="ORF">LOTGIDRAFT_115058</name>
</gene>
<reference evidence="13 14" key="1">
    <citation type="journal article" date="2013" name="Nature">
        <title>Insights into bilaterian evolution from three spiralian genomes.</title>
        <authorList>
            <person name="Simakov O."/>
            <person name="Marletaz F."/>
            <person name="Cho S.J."/>
            <person name="Edsinger-Gonzales E."/>
            <person name="Havlak P."/>
            <person name="Hellsten U."/>
            <person name="Kuo D.H."/>
            <person name="Larsson T."/>
            <person name="Lv J."/>
            <person name="Arendt D."/>
            <person name="Savage R."/>
            <person name="Osoegawa K."/>
            <person name="de Jong P."/>
            <person name="Grimwood J."/>
            <person name="Chapman J.A."/>
            <person name="Shapiro H."/>
            <person name="Aerts A."/>
            <person name="Otillar R.P."/>
            <person name="Terry A.Y."/>
            <person name="Boore J.L."/>
            <person name="Grigoriev I.V."/>
            <person name="Lindberg D.R."/>
            <person name="Seaver E.C."/>
            <person name="Weisblat D.A."/>
            <person name="Putnam N.H."/>
            <person name="Rokhsar D.S."/>
        </authorList>
    </citation>
    <scope>NUCLEOTIDE SEQUENCE [LARGE SCALE GENOMIC DNA]</scope>
</reference>
<feature type="transmembrane region" description="Helical" evidence="12">
    <location>
        <begin position="290"/>
        <end position="313"/>
    </location>
</feature>
<evidence type="ECO:0000256" key="11">
    <source>
        <dbReference type="ARBA" id="ARBA00032555"/>
    </source>
</evidence>
<feature type="transmembrane region" description="Helical" evidence="12">
    <location>
        <begin position="417"/>
        <end position="436"/>
    </location>
</feature>
<keyword evidence="5" id="KW-1003">Cell membrane</keyword>
<organism evidence="13 14">
    <name type="scientific">Lottia gigantea</name>
    <name type="common">Giant owl limpet</name>
    <dbReference type="NCBI Taxonomy" id="225164"/>
    <lineage>
        <taxon>Eukaryota</taxon>
        <taxon>Metazoa</taxon>
        <taxon>Spiralia</taxon>
        <taxon>Lophotrochozoa</taxon>
        <taxon>Mollusca</taxon>
        <taxon>Gastropoda</taxon>
        <taxon>Patellogastropoda</taxon>
        <taxon>Lottioidea</taxon>
        <taxon>Lottiidae</taxon>
        <taxon>Lottia</taxon>
    </lineage>
</organism>
<dbReference type="Gene3D" id="1.20.1250.20">
    <property type="entry name" value="MFS general substrate transporter like domains"/>
    <property type="match status" value="2"/>
</dbReference>
<dbReference type="GeneID" id="20231171"/>
<feature type="transmembrane region" description="Helical" evidence="12">
    <location>
        <begin position="388"/>
        <end position="405"/>
    </location>
</feature>
<feature type="transmembrane region" description="Helical" evidence="12">
    <location>
        <begin position="86"/>
        <end position="105"/>
    </location>
</feature>
<keyword evidence="7 12" id="KW-1133">Transmembrane helix</keyword>
<keyword evidence="8" id="KW-0406">Ion transport</keyword>
<feature type="transmembrane region" description="Helical" evidence="12">
    <location>
        <begin position="320"/>
        <end position="343"/>
    </location>
</feature>
<dbReference type="CDD" id="cd17487">
    <property type="entry name" value="MFS_MFSD5_like"/>
    <property type="match status" value="1"/>
</dbReference>
<feature type="transmembrane region" description="Helical" evidence="12">
    <location>
        <begin position="349"/>
        <end position="367"/>
    </location>
</feature>
<evidence type="ECO:0000313" key="13">
    <source>
        <dbReference type="EMBL" id="ESO97475.1"/>
    </source>
</evidence>
<comment type="subcellular location">
    <subcellularLocation>
        <location evidence="2">Cell membrane</location>
        <topology evidence="2">Multi-pass membrane protein</topology>
    </subcellularLocation>
</comment>
<dbReference type="GO" id="GO:0005886">
    <property type="term" value="C:plasma membrane"/>
    <property type="evidence" value="ECO:0007669"/>
    <property type="project" value="UniProtKB-SubCell"/>
</dbReference>
<evidence type="ECO:0000256" key="2">
    <source>
        <dbReference type="ARBA" id="ARBA00004651"/>
    </source>
</evidence>
<feature type="transmembrane region" description="Helical" evidence="12">
    <location>
        <begin position="141"/>
        <end position="163"/>
    </location>
</feature>
<dbReference type="OrthoDB" id="263957at2759"/>
<keyword evidence="14" id="KW-1185">Reference proteome</keyword>
<evidence type="ECO:0000313" key="14">
    <source>
        <dbReference type="Proteomes" id="UP000030746"/>
    </source>
</evidence>
<dbReference type="Pfam" id="PF05631">
    <property type="entry name" value="MFS_5"/>
    <property type="match status" value="1"/>
</dbReference>
<evidence type="ECO:0000256" key="7">
    <source>
        <dbReference type="ARBA" id="ARBA00022989"/>
    </source>
</evidence>
<evidence type="ECO:0000256" key="6">
    <source>
        <dbReference type="ARBA" id="ARBA00022692"/>
    </source>
</evidence>
<evidence type="ECO:0000256" key="4">
    <source>
        <dbReference type="ARBA" id="ARBA00022448"/>
    </source>
</evidence>
<dbReference type="KEGG" id="lgi:LOTGIDRAFT_115058"/>
<dbReference type="PANTHER" id="PTHR23516">
    <property type="entry name" value="SAM (S-ADENOSYL METHIONINE) TRANSPORTER"/>
    <property type="match status" value="1"/>
</dbReference>
<feature type="transmembrane region" description="Helical" evidence="12">
    <location>
        <begin position="184"/>
        <end position="202"/>
    </location>
</feature>
<dbReference type="AlphaFoldDB" id="V4ARL2"/>
<dbReference type="GO" id="GO:0015098">
    <property type="term" value="F:molybdate ion transmembrane transporter activity"/>
    <property type="evidence" value="ECO:0007669"/>
    <property type="project" value="InterPro"/>
</dbReference>
<evidence type="ECO:0000256" key="8">
    <source>
        <dbReference type="ARBA" id="ARBA00023065"/>
    </source>
</evidence>
<protein>
    <recommendedName>
        <fullName evidence="3">Molybdate-anion transporter</fullName>
    </recommendedName>
    <alternativeName>
        <fullName evidence="10">Major facilitator superfamily domain-containing protein 5</fullName>
    </alternativeName>
    <alternativeName>
        <fullName evidence="11">Molybdate transporter 2 homolog</fullName>
    </alternativeName>
</protein>
<evidence type="ECO:0000256" key="12">
    <source>
        <dbReference type="SAM" id="Phobius"/>
    </source>
</evidence>
<evidence type="ECO:0000256" key="1">
    <source>
        <dbReference type="ARBA" id="ARBA00003019"/>
    </source>
</evidence>
<evidence type="ECO:0000256" key="10">
    <source>
        <dbReference type="ARBA" id="ARBA00030646"/>
    </source>
</evidence>
<dbReference type="SUPFAM" id="SSF103473">
    <property type="entry name" value="MFS general substrate transporter"/>
    <property type="match status" value="1"/>
</dbReference>
<dbReference type="GO" id="GO:0006811">
    <property type="term" value="P:monoatomic ion transport"/>
    <property type="evidence" value="ECO:0007669"/>
    <property type="project" value="UniProtKB-KW"/>
</dbReference>
<feature type="transmembrane region" description="Helical" evidence="12">
    <location>
        <begin position="54"/>
        <end position="74"/>
    </location>
</feature>
<name>V4ARL2_LOTGI</name>
<dbReference type="STRING" id="225164.V4ARL2"/>
<proteinExistence type="predicted"/>
<evidence type="ECO:0000256" key="3">
    <source>
        <dbReference type="ARBA" id="ARBA00021242"/>
    </source>
</evidence>
<dbReference type="InterPro" id="IPR008509">
    <property type="entry name" value="MOT2/MFSD5"/>
</dbReference>
<feature type="transmembrane region" description="Helical" evidence="12">
    <location>
        <begin position="260"/>
        <end position="284"/>
    </location>
</feature>
<evidence type="ECO:0000256" key="9">
    <source>
        <dbReference type="ARBA" id="ARBA00023136"/>
    </source>
</evidence>
<keyword evidence="9 12" id="KW-0472">Membrane</keyword>
<sequence>MSAIKKEVPDLLPIVYSIFGAFSILCAILQFWAHRIRRDEAIGNNPQFLKFQRGYYIVYLIAMFADWLQGPYLYKLYSYYGFQEEQIAILYVFGFASTVILGTWTPIAADQFGRKKLCLIFTVIYSLSCLLKLSRSYGLLIIGRVLGGVATSVLFSAFEAWYAHEHIETHDFPKEWISVTFAKASFWNGLLAVLAGMTTNVFSEWFGLGPVAPYMMAVPFLIFVGIIISTHWNENYGAHKINFSKSCCEGLRNILSSEKIFMIGAIESLFESVIYIVIFLWTPILDTGHSALGLIFASFMISILIGQAVFHILASRRIPVVTMLLSSTGLAILANIICAIACHPDKRDIISSYLAFLLFQFSVGVYFPAMGFLRTQIIPENFRYSIMNWFRIPLNLISCAVLMLLHEDVFQHGNRMIFVICVFLLFLALLSGLRFLKLSKGDEEMKQDMYMMESERIHNIF</sequence>
<comment type="function">
    <text evidence="1">Mediates high-affinity intracellular uptake of the rare oligo-element molybdenum.</text>
</comment>
<dbReference type="HOGENOM" id="CLU_034007_2_0_1"/>
<accession>V4ARL2</accession>
<dbReference type="PANTHER" id="PTHR23516:SF1">
    <property type="entry name" value="MOLYBDATE-ANION TRANSPORTER"/>
    <property type="match status" value="1"/>
</dbReference>
<feature type="transmembrane region" description="Helical" evidence="12">
    <location>
        <begin position="14"/>
        <end position="33"/>
    </location>
</feature>